<dbReference type="InterPro" id="IPR004042">
    <property type="entry name" value="Intein_endonuc_central"/>
</dbReference>
<dbReference type="NCBIfam" id="TIGR01630">
    <property type="entry name" value="psiM2_ORF9"/>
    <property type="match status" value="1"/>
</dbReference>
<evidence type="ECO:0000259" key="1">
    <source>
        <dbReference type="PROSITE" id="PS50819"/>
    </source>
</evidence>
<dbReference type="InterPro" id="IPR027417">
    <property type="entry name" value="P-loop_NTPase"/>
</dbReference>
<dbReference type="Pfam" id="PF14528">
    <property type="entry name" value="LAGLIDADG_3"/>
    <property type="match status" value="1"/>
</dbReference>
<dbReference type="GO" id="GO:0016539">
    <property type="term" value="P:intein-mediated protein splicing"/>
    <property type="evidence" value="ECO:0007669"/>
    <property type="project" value="InterPro"/>
</dbReference>
<dbReference type="Pfam" id="PF03237">
    <property type="entry name" value="Terminase_6N"/>
    <property type="match status" value="1"/>
</dbReference>
<dbReference type="Gene3D" id="2.170.16.10">
    <property type="entry name" value="Hedgehog/Intein (Hint) domain"/>
    <property type="match status" value="1"/>
</dbReference>
<dbReference type="InterPro" id="IPR006142">
    <property type="entry name" value="INTEIN"/>
</dbReference>
<organism evidence="2">
    <name type="scientific">Bacteriophage sp</name>
    <dbReference type="NCBI Taxonomy" id="38018"/>
    <lineage>
        <taxon>Viruses</taxon>
    </lineage>
</organism>
<dbReference type="PROSITE" id="PS50819">
    <property type="entry name" value="INTEIN_ENDONUCLEASE"/>
    <property type="match status" value="1"/>
</dbReference>
<protein>
    <submittedName>
        <fullName evidence="2">Terminase large subunit</fullName>
    </submittedName>
</protein>
<dbReference type="Gene3D" id="3.10.28.10">
    <property type="entry name" value="Homing endonucleases"/>
    <property type="match status" value="1"/>
</dbReference>
<reference evidence="2" key="1">
    <citation type="submission" date="2020-07" db="EMBL/GenBank/DDBJ databases">
        <title>Dissolved microcystin release linked to lysis of a Microcystis spp. bloom in Lake Erie (USA) attributed to a novel cyanophage.</title>
        <authorList>
            <person name="McKindles K.M."/>
            <person name="Manes M.A."/>
            <person name="DeMarco J.R."/>
            <person name="McClure A."/>
            <person name="McKay R.M."/>
            <person name="Davis T.W."/>
            <person name="Bullerjahn G.S."/>
        </authorList>
    </citation>
    <scope>NUCLEOTIDE SEQUENCE</scope>
</reference>
<name>A0A7G9A4B6_9VIRU</name>
<dbReference type="PRINTS" id="PR00379">
    <property type="entry name" value="INTEIN"/>
</dbReference>
<dbReference type="InterPro" id="IPR006517">
    <property type="entry name" value="Phage_terminase_lsu-like_C"/>
</dbReference>
<dbReference type="Gene3D" id="3.40.50.300">
    <property type="entry name" value="P-loop containing nucleotide triphosphate hydrolases"/>
    <property type="match status" value="1"/>
</dbReference>
<proteinExistence type="predicted"/>
<dbReference type="InterPro" id="IPR036844">
    <property type="entry name" value="Hint_dom_sf"/>
</dbReference>
<dbReference type="SUPFAM" id="SSF55608">
    <property type="entry name" value="Homing endonucleases"/>
    <property type="match status" value="1"/>
</dbReference>
<accession>A0A7G9A4B6</accession>
<dbReference type="EMBL" id="MT840186">
    <property type="protein sequence ID" value="QNL31589.1"/>
    <property type="molecule type" value="Genomic_DNA"/>
</dbReference>
<sequence length="886" mass="101340">MLSMADALLGKKLLSYNSSFNESQVKDSKVLGWNGQWIDFSDLKVGDKIMNPDGQCQEIIQIHEQGFKQFYRVSFEDGTSTECCGDHLWSFWESRRNSRRKSSNGINRIESNLTPRGWNTNYITRARVRDTNWLITEISKGRRFIVPVNAPLQFTALNRSDTDRAYFYGCLIGDGSYCSDSIVVITSDRFIADKLVDILGKEATVKTRTPIKDDRLEVLSVNATKVQWVKSWISNNEYKGKRSWEKVFPDGYLSASLDFRYAFAQGLFDTDGTVGDKKREVSYCTTSKDLAIQVASLVRSLGYMAKITERQPKYRYKGEHLDGRTAYVVAVEGNHLELLFSLPRKVERAKILGQFNGGSSWPGKRIVSIEPTEIDYARCITVSNPNHLYLTDDYIVTHNSAGLLIDFARQEFISNPDYRAVIFRRTYPEFTQAGGLIDESQKIYQAVKGNFIEKPPGWRFPIGSKISFRHLQYEKTVYVYQGGQIARIGFDELTHFTEEQFFYLLSRNRSVSGIKPAVRATCNPDADSWVASFISWWIDPKTGYAIEERGGIVKYFIRRENIIHWADTKEELIDKFSLKDELFDLIPKDKREKFLSNIDTNITPDKLIKSFTFIPATIFDNPALIRVNPTYLANLYALHPIERERLLRGNWKVKYEAGTVFDRTWFEILDKIPDDWRLIGKVRFWDLAATAKENAENYHCYTSGTLVYKYQRIKNTLPDSTENKEFAYVIADNICEQKKVGEVELMLKNTAELDGRTVAVRWEQEGGSSGKFVENTITNVIRENHPNHDVKAIAPQGDKLTRALPVATAASRGQIFILRDGTWNTRFLNACQGFDGSKKTPPTNDIVDSLSGAFYSLENEFQGYEEVISAIIDTVPLNRFRGGFRG</sequence>
<evidence type="ECO:0000313" key="2">
    <source>
        <dbReference type="EMBL" id="QNL31589.1"/>
    </source>
</evidence>
<feature type="domain" description="DOD-type homing endonuclease" evidence="1">
    <location>
        <begin position="167"/>
        <end position="303"/>
    </location>
</feature>
<dbReference type="SUPFAM" id="SSF51294">
    <property type="entry name" value="Hedgehog/intein (Hint) domain"/>
    <property type="match status" value="1"/>
</dbReference>
<dbReference type="InterPro" id="IPR027434">
    <property type="entry name" value="Homing_endonucl"/>
</dbReference>
<dbReference type="InterPro" id="IPR004860">
    <property type="entry name" value="LAGLIDADG_dom"/>
</dbReference>
<dbReference type="GO" id="GO:0004519">
    <property type="term" value="F:endonuclease activity"/>
    <property type="evidence" value="ECO:0007669"/>
    <property type="project" value="InterPro"/>
</dbReference>